<dbReference type="Pfam" id="PF09684">
    <property type="entry name" value="Tail_P2_I"/>
    <property type="match status" value="1"/>
</dbReference>
<comment type="caution">
    <text evidence="1">The sequence shown here is derived from an EMBL/GenBank/DDBJ whole genome shotgun (WGS) entry which is preliminary data.</text>
</comment>
<dbReference type="InterPro" id="IPR006521">
    <property type="entry name" value="Tail_protein_I"/>
</dbReference>
<dbReference type="EMBL" id="OCSU01000001">
    <property type="protein sequence ID" value="SOE54425.1"/>
    <property type="molecule type" value="Genomic_DNA"/>
</dbReference>
<dbReference type="NCBIfam" id="TIGR02242">
    <property type="entry name" value="tail_TIGR02242"/>
    <property type="match status" value="1"/>
</dbReference>
<reference evidence="1 2" key="1">
    <citation type="submission" date="2017-09" db="EMBL/GenBank/DDBJ databases">
        <authorList>
            <person name="Varghese N."/>
            <person name="Submissions S."/>
        </authorList>
    </citation>
    <scope>NUCLEOTIDE SEQUENCE [LARGE SCALE GENOMIC DNA]</scope>
    <source>
        <strain evidence="1 2">OK806</strain>
    </source>
</reference>
<evidence type="ECO:0000313" key="1">
    <source>
        <dbReference type="EMBL" id="SOE54425.1"/>
    </source>
</evidence>
<organism evidence="1 2">
    <name type="scientific">Caballeronia arationis</name>
    <dbReference type="NCBI Taxonomy" id="1777142"/>
    <lineage>
        <taxon>Bacteria</taxon>
        <taxon>Pseudomonadati</taxon>
        <taxon>Pseudomonadota</taxon>
        <taxon>Betaproteobacteria</taxon>
        <taxon>Burkholderiales</taxon>
        <taxon>Burkholderiaceae</taxon>
        <taxon>Caballeronia</taxon>
    </lineage>
</organism>
<dbReference type="AlphaFoldDB" id="A0A7Z7I306"/>
<keyword evidence="2" id="KW-1185">Reference proteome</keyword>
<dbReference type="Proteomes" id="UP000219522">
    <property type="component" value="Unassembled WGS sequence"/>
</dbReference>
<gene>
    <name evidence="1" type="ORF">SAMN05446927_0824</name>
</gene>
<dbReference type="InterPro" id="IPR011042">
    <property type="entry name" value="6-blade_b-propeller_TolB-like"/>
</dbReference>
<sequence length="753" mass="79295">MNASFLPPVARPPHDPLRMALDARLGWRAGSLAGVSHDVAAGPDGMLALQPVPGSGRTLAEASGAFGGLTLPRHAAWLPDGRILLFDAAGVRLRVFDPCACAFVPFACVGAGDPRLPPGVAGIAVIGQQLFLCVPGAHRVIVLDVGTGATRGVWNAPDALHAPGRPAHGARGEAAVTAWMPSACAGLAHGLVAVADPANGGVHLCSRSGRSLRFIGGLGAVDALAVDCAGRLYVRSAGASAVTIVDVMPGRVSGHATLPEEVAACFGRLLVHVFADGAIDLGPLCETAPGEPLIVDTSGNPLPSGHADAALAYTASGVWISAPLDSAIAACVWDRIVLTARLPAGTGIDIATRSAGTLLTDDELADPQQWRRAGLWRAGTGSANVPAVCAVSDYLLQSPPGRYLWLRLTLSGDTHATPGIGCVQLDFPRVSLRRYLPAVFGTDPVAAEFTDRWLAIFDRGLREIETQIDEQARLFGPMSAPAAPDVPARRDFLKLLAAWVGVTLVASWPLARKRRFVMQMPRLYPWRGTLGGLRAALHAFLGLDLLDGCSPPQAGCVPCVVRERGNAGLMRNWRAPRLLLEHFQLRRWIALDHARLSDAARLWGERIVNRSRLESDLDLARTGRSDGAQLGVTQLNTSQDPERDPFYVTAHRLSVFVPAACARTPGLARALAQFIEAEKPAHVDAQLVLVEPRFRVGVQAMLGLDAVIGVRTAPVTLDSARLGRATVLAGGGGPPQPPRHAGATRIGMTTIVK</sequence>
<evidence type="ECO:0000313" key="2">
    <source>
        <dbReference type="Proteomes" id="UP000219522"/>
    </source>
</evidence>
<dbReference type="InterPro" id="IPR011748">
    <property type="entry name" value="Unchr_phage_tail-like"/>
</dbReference>
<protein>
    <submittedName>
        <fullName evidence="1">Phage tail protein domain-containing protein</fullName>
    </submittedName>
</protein>
<proteinExistence type="predicted"/>
<dbReference type="Gene3D" id="2.120.10.30">
    <property type="entry name" value="TolB, C-terminal domain"/>
    <property type="match status" value="1"/>
</dbReference>
<dbReference type="RefSeq" id="WP_101635745.1">
    <property type="nucleotide sequence ID" value="NZ_OCSU01000001.1"/>
</dbReference>
<dbReference type="SUPFAM" id="SSF63829">
    <property type="entry name" value="Calcium-dependent phosphotriesterase"/>
    <property type="match status" value="1"/>
</dbReference>
<accession>A0A7Z7I306</accession>
<name>A0A7Z7I306_9BURK</name>